<protein>
    <recommendedName>
        <fullName evidence="5">Alpha-L-fucosidase</fullName>
    </recommendedName>
</protein>
<organism evidence="3 4">
    <name type="scientific">Prorocentrum cordatum</name>
    <dbReference type="NCBI Taxonomy" id="2364126"/>
    <lineage>
        <taxon>Eukaryota</taxon>
        <taxon>Sar</taxon>
        <taxon>Alveolata</taxon>
        <taxon>Dinophyceae</taxon>
        <taxon>Prorocentrales</taxon>
        <taxon>Prorocentraceae</taxon>
        <taxon>Prorocentrum</taxon>
    </lineage>
</organism>
<feature type="compositionally biased region" description="Polar residues" evidence="1">
    <location>
        <begin position="803"/>
        <end position="827"/>
    </location>
</feature>
<evidence type="ECO:0008006" key="5">
    <source>
        <dbReference type="Google" id="ProtNLM"/>
    </source>
</evidence>
<keyword evidence="4" id="KW-1185">Reference proteome</keyword>
<evidence type="ECO:0000256" key="2">
    <source>
        <dbReference type="SAM" id="SignalP"/>
    </source>
</evidence>
<proteinExistence type="predicted"/>
<dbReference type="Proteomes" id="UP001189429">
    <property type="component" value="Unassembled WGS sequence"/>
</dbReference>
<dbReference type="EMBL" id="CAUYUJ010007779">
    <property type="protein sequence ID" value="CAK0821955.1"/>
    <property type="molecule type" value="Genomic_DNA"/>
</dbReference>
<evidence type="ECO:0000313" key="4">
    <source>
        <dbReference type="Proteomes" id="UP001189429"/>
    </source>
</evidence>
<feature type="chain" id="PRO_5045430394" description="Alpha-L-fucosidase" evidence="2">
    <location>
        <begin position="25"/>
        <end position="827"/>
    </location>
</feature>
<reference evidence="3" key="1">
    <citation type="submission" date="2023-10" db="EMBL/GenBank/DDBJ databases">
        <authorList>
            <person name="Chen Y."/>
            <person name="Shah S."/>
            <person name="Dougan E. K."/>
            <person name="Thang M."/>
            <person name="Chan C."/>
        </authorList>
    </citation>
    <scope>NUCLEOTIDE SEQUENCE [LARGE SCALE GENOMIC DNA]</scope>
</reference>
<feature type="region of interest" description="Disordered" evidence="1">
    <location>
        <begin position="791"/>
        <end position="827"/>
    </location>
</feature>
<name>A0ABN9RRR9_9DINO</name>
<accession>A0ABN9RRR9</accession>
<comment type="caution">
    <text evidence="3">The sequence shown here is derived from an EMBL/GenBank/DDBJ whole genome shotgun (WGS) entry which is preliminary data.</text>
</comment>
<evidence type="ECO:0000313" key="3">
    <source>
        <dbReference type="EMBL" id="CAK0821955.1"/>
    </source>
</evidence>
<evidence type="ECO:0000256" key="1">
    <source>
        <dbReference type="SAM" id="MobiDB-lite"/>
    </source>
</evidence>
<sequence>MPLSGACLLMRVHCLLLLFGVSEAAGRIELEVDNTGKYSIAVITGQGQSQKWFESEATELTINHESLTTKDGSLKLEGITRGNGIDASGAYQLTTLTWRGGYFVTSFRDYSNMIVFEQSFPRGIKGSTLNASDPYAARDDVSTAFPSFSTTSSGSSAGYLAFTGDMMGSGAKHGTGGITGIPTGVSGFGPTCFFDVDLQTSVVISSFSQFMAASNGKRENGIAYGLQGSITDIPPGYTLSFVIVASSAGGVNVAFEEWGGNLLRRYGKSREETYEDYSLQYLGYSTDNGAFYYYQTEGHAPKRGPPYTPGHTYEETLIDVKAYAVRSSIPYRYILLDSWWYYQGKGSGVKNWIGRPDVFPHGNDYLRNQTGWPIMGHNRYWAVDNVYAKQNGGDYDFVVEKKGEGQGFQDFAWPTEQRFWDDLLYNSSAWGLFMYEQDWLDTEYDNVRHLNLNATAARTWLMQMGAAAARNHLTIQYCMSHCRHIMQSLEIPAVTNARASGDYHAGGDQWSPLGTTGIFGWSVAVAATKDSFWSTDVQTGSPYGDHATIREPYNRLQAVVSTISKGPVAPSDKIGCSDSALILKSCASDGRLLQGDKPAMLIDTGHVRKAFNKGGPDGEVWATHTVLSGQTFGVVLSAKLKSDYSLSFAEAGMPLAPSLYVHYEANATNTIFNSSSIALKACDKWDFQLFAVSPALPGNGWTLLGEPSKWVPVSAARFQNLQYSCLDALLDCSASVTAVGSEGEKISVAWLAPPGIRRDSSPTVVDCVIPHGNEVSILVSSSNPAGRCITPARSSSSSARMPVSNNAGTQVRPASTMPRSASMSFVV</sequence>
<feature type="signal peptide" evidence="2">
    <location>
        <begin position="1"/>
        <end position="24"/>
    </location>
</feature>
<gene>
    <name evidence="3" type="ORF">PCOR1329_LOCUS23086</name>
</gene>
<keyword evidence="2" id="KW-0732">Signal</keyword>